<organism evidence="2 3">
    <name type="scientific">Helicobacter cinaedi</name>
    <dbReference type="NCBI Taxonomy" id="213"/>
    <lineage>
        <taxon>Bacteria</taxon>
        <taxon>Pseudomonadati</taxon>
        <taxon>Campylobacterota</taxon>
        <taxon>Epsilonproteobacteria</taxon>
        <taxon>Campylobacterales</taxon>
        <taxon>Helicobacteraceae</taxon>
        <taxon>Helicobacter</taxon>
    </lineage>
</organism>
<dbReference type="AlphaFoldDB" id="A0A377JR31"/>
<evidence type="ECO:0000313" key="3">
    <source>
        <dbReference type="Proteomes" id="UP000255103"/>
    </source>
</evidence>
<feature type="transmembrane region" description="Helical" evidence="1">
    <location>
        <begin position="488"/>
        <end position="507"/>
    </location>
</feature>
<dbReference type="RefSeq" id="WP_115721294.1">
    <property type="nucleotide sequence ID" value="NZ_UGHX01000001.1"/>
</dbReference>
<evidence type="ECO:0000256" key="1">
    <source>
        <dbReference type="SAM" id="Phobius"/>
    </source>
</evidence>
<feature type="transmembrane region" description="Helical" evidence="1">
    <location>
        <begin position="399"/>
        <end position="421"/>
    </location>
</feature>
<gene>
    <name evidence="2" type="ORF">NCTC12219_00275</name>
</gene>
<dbReference type="InterPro" id="IPR001646">
    <property type="entry name" value="5peptide_repeat"/>
</dbReference>
<proteinExistence type="predicted"/>
<dbReference type="InterPro" id="IPR036259">
    <property type="entry name" value="MFS_trans_sf"/>
</dbReference>
<feature type="transmembrane region" description="Helical" evidence="1">
    <location>
        <begin position="455"/>
        <end position="476"/>
    </location>
</feature>
<feature type="transmembrane region" description="Helical" evidence="1">
    <location>
        <begin position="604"/>
        <end position="628"/>
    </location>
</feature>
<accession>A0A377JR31</accession>
<dbReference type="EMBL" id="UGHX01000001">
    <property type="protein sequence ID" value="STP10416.1"/>
    <property type="molecule type" value="Genomic_DNA"/>
</dbReference>
<keyword evidence="1" id="KW-0472">Membrane</keyword>
<name>A0A377JR31_9HELI</name>
<sequence length="640" mass="75081">MRNDTKQAAKNIAQILEISEKYVRYDDREKVYVIENCVSENNFEIIKFNKDIQFDDLLDYPLKFHKCEFLESVIGYEKQFKHKLIFTNVTFKKVLNLAFSIFSNEINFFNATLEESIDCRQCEFKGIFKAFGVKFLKGAIFENSTFEKEVHFGKEIDDRNTEKSNMFGSCSFETAFFENCNFFDSVYFKNNEFKQLFFKNSIFKDNVYFNNSHFYDFADFHECEFEKTACFYGATFHNKAIPNFSQAIFKENLNFVNVKCDFEFKDLKDTIENDDKTLSSKVANDFRDSFRLIKNALVKDNNLLEAQEYHKIELYCKELELQNTLKQEKPKNKLEEIKKNNNINYKVWLEGLLLLVYRYTSDHHTNLVRIINVTVSMVGLYGLLLYSCNLFLPFVMANQRFTTCYIIFCAFFFIVLLFSGLSKKINKLFMILIRLLCLFVFMLLVAFITDEFGTHHTILIGLTSLLYVMLLIGYFVSLAPKQWVSNIVHTFTYICFFAVFTTLPQLINPFLGIFKSDSIYNVSHFENQLHQLEPQELINIANTLNNQTQFDPYALFVTDTNQAKQIIRDYKEIILKTPSLHIQQNPINISQTLEVLQKAILKDFVLINTIKSTSVVYSIILLLCIFSLQKTARKNSIIPH</sequence>
<protein>
    <submittedName>
        <fullName evidence="2">Membrane protein</fullName>
    </submittedName>
</protein>
<feature type="transmembrane region" description="Helical" evidence="1">
    <location>
        <begin position="428"/>
        <end position="449"/>
    </location>
</feature>
<evidence type="ECO:0000313" key="2">
    <source>
        <dbReference type="EMBL" id="STP10416.1"/>
    </source>
</evidence>
<keyword evidence="1" id="KW-1133">Transmembrane helix</keyword>
<keyword evidence="1" id="KW-0812">Transmembrane</keyword>
<dbReference type="Proteomes" id="UP000255103">
    <property type="component" value="Unassembled WGS sequence"/>
</dbReference>
<dbReference type="Gene3D" id="1.20.1250.20">
    <property type="entry name" value="MFS general substrate transporter like domains"/>
    <property type="match status" value="1"/>
</dbReference>
<dbReference type="Pfam" id="PF13576">
    <property type="entry name" value="Pentapeptide_3"/>
    <property type="match status" value="1"/>
</dbReference>
<feature type="transmembrane region" description="Helical" evidence="1">
    <location>
        <begin position="367"/>
        <end position="387"/>
    </location>
</feature>
<reference evidence="2 3" key="1">
    <citation type="submission" date="2018-06" db="EMBL/GenBank/DDBJ databases">
        <authorList>
            <consortium name="Pathogen Informatics"/>
            <person name="Doyle S."/>
        </authorList>
    </citation>
    <scope>NUCLEOTIDE SEQUENCE [LARGE SCALE GENOMIC DNA]</scope>
    <source>
        <strain evidence="2 3">NCTC12219</strain>
    </source>
</reference>